<sequence>MIEDSTEWNMELINRILPIEALDIFTIRPSKTGSKDSHTWIPTKSGEYTTKSGYYTGLNRINATARGTVTPGHCDWMSDIWTNPVPPKIRVFLWKIVRGTLPLGSNLATRGLNTNTNCIFCGLEETVHHLFINCQFAASIWEMAPILGNSTISGATTFISALKASKITRNLPPIGLRLGSLFPWIVWTVWTTRNQRIFKNRTFDASETLTKAITYAREWQEAQLEATPSATTETKTAGLAWIFTDNTGQIIHQGSTTEEWVSSPLILEGLAIREALFQAKSRGYTNIEFKSDAQVITRAINAGDPIKGLFGVLQDIHHLTCHLSAFTFLHIPRLDNMATDSLAKRALATMLAM</sequence>
<dbReference type="SUPFAM" id="SSF53098">
    <property type="entry name" value="Ribonuclease H-like"/>
    <property type="match status" value="1"/>
</dbReference>
<organism evidence="3 4">
    <name type="scientific">Brassica carinata</name>
    <name type="common">Ethiopian mustard</name>
    <name type="synonym">Abyssinian cabbage</name>
    <dbReference type="NCBI Taxonomy" id="52824"/>
    <lineage>
        <taxon>Eukaryota</taxon>
        <taxon>Viridiplantae</taxon>
        <taxon>Streptophyta</taxon>
        <taxon>Embryophyta</taxon>
        <taxon>Tracheophyta</taxon>
        <taxon>Spermatophyta</taxon>
        <taxon>Magnoliopsida</taxon>
        <taxon>eudicotyledons</taxon>
        <taxon>Gunneridae</taxon>
        <taxon>Pentapetalae</taxon>
        <taxon>rosids</taxon>
        <taxon>malvids</taxon>
        <taxon>Brassicales</taxon>
        <taxon>Brassicaceae</taxon>
        <taxon>Brassiceae</taxon>
        <taxon>Brassica</taxon>
    </lineage>
</organism>
<dbReference type="AlphaFoldDB" id="A0A8X7RMV6"/>
<accession>A0A8X7RMV6</accession>
<name>A0A8X7RMV6_BRACI</name>
<feature type="domain" description="RNase H type-1" evidence="1">
    <location>
        <begin position="232"/>
        <end position="346"/>
    </location>
</feature>
<dbReference type="InterPro" id="IPR036397">
    <property type="entry name" value="RNaseH_sf"/>
</dbReference>
<dbReference type="GO" id="GO:0003676">
    <property type="term" value="F:nucleic acid binding"/>
    <property type="evidence" value="ECO:0007669"/>
    <property type="project" value="InterPro"/>
</dbReference>
<proteinExistence type="predicted"/>
<dbReference type="GO" id="GO:0004523">
    <property type="term" value="F:RNA-DNA hybrid ribonuclease activity"/>
    <property type="evidence" value="ECO:0007669"/>
    <property type="project" value="InterPro"/>
</dbReference>
<dbReference type="OrthoDB" id="1025097at2759"/>
<dbReference type="PANTHER" id="PTHR47074:SF49">
    <property type="entry name" value="POLYNUCLEOTIDYL TRANSFERASE, RIBONUCLEASE H-LIKE SUPERFAMILY PROTEIN"/>
    <property type="match status" value="1"/>
</dbReference>
<protein>
    <recommendedName>
        <fullName evidence="5">RNase H type-1 domain-containing protein</fullName>
    </recommendedName>
</protein>
<evidence type="ECO:0000313" key="4">
    <source>
        <dbReference type="Proteomes" id="UP000886595"/>
    </source>
</evidence>
<dbReference type="InterPro" id="IPR044730">
    <property type="entry name" value="RNase_H-like_dom_plant"/>
</dbReference>
<gene>
    <name evidence="3" type="ORF">Bca52824_047988</name>
</gene>
<feature type="domain" description="Reverse transcriptase zinc-binding" evidence="2">
    <location>
        <begin position="73"/>
        <end position="141"/>
    </location>
</feature>
<evidence type="ECO:0008006" key="5">
    <source>
        <dbReference type="Google" id="ProtNLM"/>
    </source>
</evidence>
<dbReference type="Pfam" id="PF13456">
    <property type="entry name" value="RVT_3"/>
    <property type="match status" value="1"/>
</dbReference>
<dbReference type="InterPro" id="IPR002156">
    <property type="entry name" value="RNaseH_domain"/>
</dbReference>
<comment type="caution">
    <text evidence="3">The sequence shown here is derived from an EMBL/GenBank/DDBJ whole genome shotgun (WGS) entry which is preliminary data.</text>
</comment>
<dbReference type="Pfam" id="PF13966">
    <property type="entry name" value="zf-RVT"/>
    <property type="match status" value="1"/>
</dbReference>
<dbReference type="Proteomes" id="UP000886595">
    <property type="component" value="Unassembled WGS sequence"/>
</dbReference>
<dbReference type="EMBL" id="JAAMPC010000010">
    <property type="protein sequence ID" value="KAG2288384.1"/>
    <property type="molecule type" value="Genomic_DNA"/>
</dbReference>
<dbReference type="CDD" id="cd06222">
    <property type="entry name" value="RNase_H_like"/>
    <property type="match status" value="1"/>
</dbReference>
<evidence type="ECO:0000313" key="3">
    <source>
        <dbReference type="EMBL" id="KAG2288384.1"/>
    </source>
</evidence>
<evidence type="ECO:0000259" key="2">
    <source>
        <dbReference type="Pfam" id="PF13966"/>
    </source>
</evidence>
<evidence type="ECO:0000259" key="1">
    <source>
        <dbReference type="Pfam" id="PF13456"/>
    </source>
</evidence>
<dbReference type="InterPro" id="IPR012337">
    <property type="entry name" value="RNaseH-like_sf"/>
</dbReference>
<dbReference type="InterPro" id="IPR026960">
    <property type="entry name" value="RVT-Znf"/>
</dbReference>
<dbReference type="InterPro" id="IPR052929">
    <property type="entry name" value="RNase_H-like_EbsB-rel"/>
</dbReference>
<keyword evidence="4" id="KW-1185">Reference proteome</keyword>
<reference evidence="3 4" key="1">
    <citation type="submission" date="2020-02" db="EMBL/GenBank/DDBJ databases">
        <authorList>
            <person name="Ma Q."/>
            <person name="Huang Y."/>
            <person name="Song X."/>
            <person name="Pei D."/>
        </authorList>
    </citation>
    <scope>NUCLEOTIDE SEQUENCE [LARGE SCALE GENOMIC DNA]</scope>
    <source>
        <strain evidence="3">Sxm20200214</strain>
        <tissue evidence="3">Leaf</tissue>
    </source>
</reference>
<dbReference type="Gene3D" id="3.30.420.10">
    <property type="entry name" value="Ribonuclease H-like superfamily/Ribonuclease H"/>
    <property type="match status" value="1"/>
</dbReference>
<dbReference type="PANTHER" id="PTHR47074">
    <property type="entry name" value="BNAC02G40300D PROTEIN"/>
    <property type="match status" value="1"/>
</dbReference>